<accession>A0AAP5MB90</accession>
<sequence length="442" mass="50686">MSPQDKPLTKDDFINSCWKDLINNSERKDCRTYFQAFWKKAREAEEVGNVREQSVYAILASVTSPAIKPESTEEFFADVFKNLTDEQLNFLAEIVVEISDSELQARLADILWVKQRNYKMAQLAVSTYLQSATTLENPHDWIYCFDRIERAFHLAQKINHKKDEVVLHIEAVLDRYNGEDPKWLTSKLLGLLQKYRLGDPIKHANVAEKAASFAESANDWRKARTLWEIKAVWHRLEKDYEKERVASMLAAETYVKEAESFLKENPPSYLAASRFMQQAVEAFRSISGTKEQTVNARARAEEVHKLLLQYQEQTLNEMIVSSHEIDVSELVEQARNHVRGKNFQNALFALTLLGAPTNVSELRKQVQTQASEFVFSDLFPAVMVNEMGKVVARQPGSVLSTNPDEAEAATNFQMYRNAIYNQNVQAQAYIEPARYQLAFGLI</sequence>
<evidence type="ECO:0000313" key="2">
    <source>
        <dbReference type="EMBL" id="MDR9898985.1"/>
    </source>
</evidence>
<dbReference type="InterPro" id="IPR055804">
    <property type="entry name" value="DUF7380"/>
</dbReference>
<dbReference type="Pfam" id="PF24098">
    <property type="entry name" value="DUF7380"/>
    <property type="match status" value="1"/>
</dbReference>
<dbReference type="RefSeq" id="WP_208344768.1">
    <property type="nucleotide sequence ID" value="NZ_CAWQFN010000537.1"/>
</dbReference>
<reference evidence="3" key="1">
    <citation type="journal article" date="2021" name="Science">
        <title>Hunting the eagle killer: A cyanobacterial neurotoxin causes vacuolar myelinopathy.</title>
        <authorList>
            <person name="Breinlinger S."/>
            <person name="Phillips T.J."/>
            <person name="Haram B.N."/>
            <person name="Mares J."/>
            <person name="Martinez Yerena J.A."/>
            <person name="Hrouzek P."/>
            <person name="Sobotka R."/>
            <person name="Henderson W.M."/>
            <person name="Schmieder P."/>
            <person name="Williams S.M."/>
            <person name="Lauderdale J.D."/>
            <person name="Wilde H.D."/>
            <person name="Gerrin W."/>
            <person name="Kust A."/>
            <person name="Washington J.W."/>
            <person name="Wagner C."/>
            <person name="Geier B."/>
            <person name="Liebeke M."/>
            <person name="Enke H."/>
            <person name="Niedermeyer T.H.J."/>
            <person name="Wilde S.B."/>
        </authorList>
    </citation>
    <scope>NUCLEOTIDE SEQUENCE [LARGE SCALE GENOMIC DNA]</scope>
    <source>
        <strain evidence="3">Thurmond2011</strain>
    </source>
</reference>
<dbReference type="Proteomes" id="UP000667802">
    <property type="component" value="Unassembled WGS sequence"/>
</dbReference>
<dbReference type="AlphaFoldDB" id="A0AAP5MB90"/>
<organism evidence="2 3">
    <name type="scientific">Aetokthonos hydrillicola Thurmond2011</name>
    <dbReference type="NCBI Taxonomy" id="2712845"/>
    <lineage>
        <taxon>Bacteria</taxon>
        <taxon>Bacillati</taxon>
        <taxon>Cyanobacteriota</taxon>
        <taxon>Cyanophyceae</taxon>
        <taxon>Nostocales</taxon>
        <taxon>Hapalosiphonaceae</taxon>
        <taxon>Aetokthonos</taxon>
    </lineage>
</organism>
<comment type="caution">
    <text evidence="2">The sequence shown here is derived from an EMBL/GenBank/DDBJ whole genome shotgun (WGS) entry which is preliminary data.</text>
</comment>
<gene>
    <name evidence="2" type="ORF">G7B40_031160</name>
</gene>
<proteinExistence type="predicted"/>
<name>A0AAP5MB90_9CYAN</name>
<evidence type="ECO:0000313" key="3">
    <source>
        <dbReference type="Proteomes" id="UP000667802"/>
    </source>
</evidence>
<dbReference type="EMBL" id="JAALHA020000021">
    <property type="protein sequence ID" value="MDR9898985.1"/>
    <property type="molecule type" value="Genomic_DNA"/>
</dbReference>
<evidence type="ECO:0000259" key="1">
    <source>
        <dbReference type="Pfam" id="PF24098"/>
    </source>
</evidence>
<protein>
    <recommendedName>
        <fullName evidence="1">DUF7380 domain-containing protein</fullName>
    </recommendedName>
</protein>
<feature type="domain" description="DUF7380" evidence="1">
    <location>
        <begin position="4"/>
        <end position="165"/>
    </location>
</feature>
<keyword evidence="3" id="KW-1185">Reference proteome</keyword>